<dbReference type="AlphaFoldDB" id="A0A0S4IK62"/>
<dbReference type="Proteomes" id="UP000051952">
    <property type="component" value="Unassembled WGS sequence"/>
</dbReference>
<accession>A0A0S4IK62</accession>
<protein>
    <submittedName>
        <fullName evidence="1">Uncharacterized protein</fullName>
    </submittedName>
</protein>
<keyword evidence="2" id="KW-1185">Reference proteome</keyword>
<proteinExistence type="predicted"/>
<sequence>MVGAMFLAASYWYVNIRGTKLELPQVPHEEVCATCGGKRADTTKGRLTMQYATNEVGQHHHHHHDQQQGNGYFTHSCANNTSFSLAAAATTTNVSTTGDAAAAARQEGGECSIYSGTTQREVFQGEPLAMIPNLPNSNGHAHQH</sequence>
<dbReference type="EMBL" id="CYKH01000028">
    <property type="protein sequence ID" value="CUE61569.1"/>
    <property type="molecule type" value="Genomic_DNA"/>
</dbReference>
<evidence type="ECO:0000313" key="2">
    <source>
        <dbReference type="Proteomes" id="UP000051952"/>
    </source>
</evidence>
<evidence type="ECO:0000313" key="1">
    <source>
        <dbReference type="EMBL" id="CUE61569.1"/>
    </source>
</evidence>
<name>A0A0S4IK62_BODSA</name>
<gene>
    <name evidence="1" type="ORF">BSAL_49795</name>
</gene>
<organism evidence="1 2">
    <name type="scientific">Bodo saltans</name>
    <name type="common">Flagellated protozoan</name>
    <dbReference type="NCBI Taxonomy" id="75058"/>
    <lineage>
        <taxon>Eukaryota</taxon>
        <taxon>Discoba</taxon>
        <taxon>Euglenozoa</taxon>
        <taxon>Kinetoplastea</taxon>
        <taxon>Metakinetoplastina</taxon>
        <taxon>Eubodonida</taxon>
        <taxon>Bodonidae</taxon>
        <taxon>Bodo</taxon>
    </lineage>
</organism>
<reference evidence="2" key="1">
    <citation type="submission" date="2015-09" db="EMBL/GenBank/DDBJ databases">
        <authorList>
            <consortium name="Pathogen Informatics"/>
        </authorList>
    </citation>
    <scope>NUCLEOTIDE SEQUENCE [LARGE SCALE GENOMIC DNA]</scope>
    <source>
        <strain evidence="2">Lake Konstanz</strain>
    </source>
</reference>
<dbReference type="VEuPathDB" id="TriTrypDB:BSAL_49795"/>